<evidence type="ECO:0000313" key="1">
    <source>
        <dbReference type="EMBL" id="AKH46366.1"/>
    </source>
</evidence>
<sequence>MIACLAAFSFAILASSLASLAPSSTASSAINFLDCAIFWSSCSGVMFMFSNQPGKSSCFF</sequence>
<accession>A0A0F7L5S4</accession>
<reference evidence="1" key="1">
    <citation type="journal article" date="2015" name="Front. Microbiol.">
        <title>Combining genomic sequencing methods to explore viral diversity and reveal potential virus-host interactions.</title>
        <authorList>
            <person name="Chow C.E."/>
            <person name="Winget D.M."/>
            <person name="White R.A.III."/>
            <person name="Hallam S.J."/>
            <person name="Suttle C.A."/>
        </authorList>
    </citation>
    <scope>NUCLEOTIDE SEQUENCE</scope>
    <source>
        <strain evidence="1">Anoxic3_7</strain>
    </source>
</reference>
<protein>
    <submittedName>
        <fullName evidence="1">Uncharacterized protein</fullName>
    </submittedName>
</protein>
<name>A0A0F7L5S4_9VIRU</name>
<reference evidence="1" key="2">
    <citation type="submission" date="2015-03" db="EMBL/GenBank/DDBJ databases">
        <authorList>
            <person name="Chow C.-E.T."/>
            <person name="Winget D.M."/>
            <person name="White R.A.III."/>
            <person name="Hallam S.J."/>
            <person name="Suttle C.A."/>
        </authorList>
    </citation>
    <scope>NUCLEOTIDE SEQUENCE</scope>
    <source>
        <strain evidence="1">Anoxic3_7</strain>
    </source>
</reference>
<dbReference type="EMBL" id="KR029582">
    <property type="protein sequence ID" value="AKH46366.1"/>
    <property type="molecule type" value="Genomic_DNA"/>
</dbReference>
<organism evidence="1">
    <name type="scientific">uncultured marine virus</name>
    <dbReference type="NCBI Taxonomy" id="186617"/>
    <lineage>
        <taxon>Viruses</taxon>
        <taxon>environmental samples</taxon>
    </lineage>
</organism>
<proteinExistence type="predicted"/>